<feature type="region of interest" description="Disordered" evidence="1">
    <location>
        <begin position="292"/>
        <end position="389"/>
    </location>
</feature>
<evidence type="ECO:0000259" key="2">
    <source>
        <dbReference type="SMART" id="SM00596"/>
    </source>
</evidence>
<proteinExistence type="predicted"/>
<feature type="region of interest" description="Disordered" evidence="1">
    <location>
        <begin position="76"/>
        <end position="116"/>
    </location>
</feature>
<reference evidence="3 4" key="1">
    <citation type="journal article" date="2019" name="Commun. Biol.">
        <title>The bagworm genome reveals a unique fibroin gene that provides high tensile strength.</title>
        <authorList>
            <person name="Kono N."/>
            <person name="Nakamura H."/>
            <person name="Ohtoshi R."/>
            <person name="Tomita M."/>
            <person name="Numata K."/>
            <person name="Arakawa K."/>
        </authorList>
    </citation>
    <scope>NUCLEOTIDE SEQUENCE [LARGE SCALE GENOMIC DNA]</scope>
</reference>
<dbReference type="OrthoDB" id="8446474at2759"/>
<dbReference type="AlphaFoldDB" id="A0A4C1VP26"/>
<accession>A0A4C1VP26</accession>
<protein>
    <submittedName>
        <fullName evidence="3">Nucleic-acid-binding protein from transposon X-element</fullName>
    </submittedName>
</protein>
<dbReference type="SMART" id="SM00596">
    <property type="entry name" value="PRE_C2HC"/>
    <property type="match status" value="1"/>
</dbReference>
<dbReference type="InterPro" id="IPR006579">
    <property type="entry name" value="Pre_C2HC_dom"/>
</dbReference>
<feature type="domain" description="Pre-C2HC" evidence="2">
    <location>
        <begin position="164"/>
        <end position="233"/>
    </location>
</feature>
<keyword evidence="4" id="KW-1185">Reference proteome</keyword>
<evidence type="ECO:0000313" key="4">
    <source>
        <dbReference type="Proteomes" id="UP000299102"/>
    </source>
</evidence>
<evidence type="ECO:0000313" key="3">
    <source>
        <dbReference type="EMBL" id="GBP40858.1"/>
    </source>
</evidence>
<organism evidence="3 4">
    <name type="scientific">Eumeta variegata</name>
    <name type="common">Bagworm moth</name>
    <name type="synonym">Eumeta japonica</name>
    <dbReference type="NCBI Taxonomy" id="151549"/>
    <lineage>
        <taxon>Eukaryota</taxon>
        <taxon>Metazoa</taxon>
        <taxon>Ecdysozoa</taxon>
        <taxon>Arthropoda</taxon>
        <taxon>Hexapoda</taxon>
        <taxon>Insecta</taxon>
        <taxon>Pterygota</taxon>
        <taxon>Neoptera</taxon>
        <taxon>Endopterygota</taxon>
        <taxon>Lepidoptera</taxon>
        <taxon>Glossata</taxon>
        <taxon>Ditrysia</taxon>
        <taxon>Tineoidea</taxon>
        <taxon>Psychidae</taxon>
        <taxon>Oiketicinae</taxon>
        <taxon>Eumeta</taxon>
    </lineage>
</organism>
<dbReference type="PANTHER" id="PTHR33273:SF2">
    <property type="entry name" value="ENDONUCLEASE_EXONUCLEASE_PHOSPHATASE DOMAIN-CONTAINING PROTEIN"/>
    <property type="match status" value="1"/>
</dbReference>
<sequence length="389" mass="43437">MDQDSPCFPGAGGSDSKTPITFEFIQQVLTKILFEIGYEAPQNVVNKLIARVTPSRAGRHHRLRRLKIKTNARRAHRRLTKERRAPTAQSSIRSAATAKTAPRMDAKPTTLPRSKLPPPVFLRKGANFLKISADCTRLRINYTKAVRTGDDGFKILCSEVETFRKEIQANLCDQGFPVRSVHRLCRRDGSPLWLVLAVLPKTDEVRKIFNNLNRVCRLSGIRVEAPHKKGGPGQCHRCQLYGHAAANCYADPRCVKCLVPHCTKNCPRTRESGEKSECVNCGQLHTANYKGCPKAPKFSPSKRRENSRPSRAPQGLVQNDVNFPELRAKSSHKAPSAFRPAPAPAMNPWGRTHPPGAVQEPPREPARRTPPVSPPRPRALHRLEAISKR</sequence>
<comment type="caution">
    <text evidence="3">The sequence shown here is derived from an EMBL/GenBank/DDBJ whole genome shotgun (WGS) entry which is preliminary data.</text>
</comment>
<dbReference type="Proteomes" id="UP000299102">
    <property type="component" value="Unassembled WGS sequence"/>
</dbReference>
<dbReference type="EMBL" id="BGZK01000389">
    <property type="protein sequence ID" value="GBP40858.1"/>
    <property type="molecule type" value="Genomic_DNA"/>
</dbReference>
<dbReference type="PANTHER" id="PTHR33273">
    <property type="entry name" value="DOMAIN-CONTAINING PROTEIN, PUTATIVE-RELATED"/>
    <property type="match status" value="1"/>
</dbReference>
<name>A0A4C1VP26_EUMVA</name>
<gene>
    <name evidence="3" type="primary">ORF1</name>
    <name evidence="3" type="ORF">EVAR_88919_1</name>
</gene>
<dbReference type="Pfam" id="PF07530">
    <property type="entry name" value="PRE_C2HC"/>
    <property type="match status" value="1"/>
</dbReference>
<evidence type="ECO:0000256" key="1">
    <source>
        <dbReference type="SAM" id="MobiDB-lite"/>
    </source>
</evidence>